<keyword evidence="3" id="KW-0808">Transferase</keyword>
<dbReference type="Proteomes" id="UP000294498">
    <property type="component" value="Unassembled WGS sequence"/>
</dbReference>
<evidence type="ECO:0000259" key="2">
    <source>
        <dbReference type="Pfam" id="PF18216"/>
    </source>
</evidence>
<dbReference type="SUPFAM" id="SSF53328">
    <property type="entry name" value="Formyltransferase"/>
    <property type="match status" value="1"/>
</dbReference>
<evidence type="ECO:0000313" key="4">
    <source>
        <dbReference type="Proteomes" id="UP000294498"/>
    </source>
</evidence>
<dbReference type="CDD" id="cd08369">
    <property type="entry name" value="FMT_core"/>
    <property type="match status" value="1"/>
</dbReference>
<comment type="caution">
    <text evidence="3">The sequence shown here is derived from an EMBL/GenBank/DDBJ whole genome shotgun (WGS) entry which is preliminary data.</text>
</comment>
<reference evidence="3 4" key="1">
    <citation type="submission" date="2019-03" db="EMBL/GenBank/DDBJ databases">
        <title>Genomic Encyclopedia of Type Strains, Phase IV (KMG-IV): sequencing the most valuable type-strain genomes for metagenomic binning, comparative biology and taxonomic classification.</title>
        <authorList>
            <person name="Goeker M."/>
        </authorList>
    </citation>
    <scope>NUCLEOTIDE SEQUENCE [LARGE SCALE GENOMIC DNA]</scope>
    <source>
        <strain evidence="3 4">DSM 100059</strain>
    </source>
</reference>
<keyword evidence="4" id="KW-1185">Reference proteome</keyword>
<evidence type="ECO:0000259" key="1">
    <source>
        <dbReference type="Pfam" id="PF00551"/>
    </source>
</evidence>
<sequence length="258" mass="28316">MRYAFAGDRAIAVTALMELKKRGYAPLALLVSGPDKASHAGELTKLSGLDPDHVLEGTAFKEEKGRNLLKSLNLDYIIGIHFPYVVPAEVLGIPRIGVLNLHPAFLPYNRGWHTPSWAIVEGTPYGATLHFMTEALDEGDVVLQRECPPLPGDTAHSLYQRVLALEGAMFAEAIPLLATLNPPRQPQNSAGTAHARRDLGLLQPLDPEENVRTGDLLKRLRALTTNKTEEAAYLIEDGRKYFIQVTMTPETENTPHVG</sequence>
<accession>A0A4R8DQ66</accession>
<feature type="domain" description="N-formyltransferase dimerization C-terminal" evidence="2">
    <location>
        <begin position="201"/>
        <end position="247"/>
    </location>
</feature>
<dbReference type="GO" id="GO:0004479">
    <property type="term" value="F:methionyl-tRNA formyltransferase activity"/>
    <property type="evidence" value="ECO:0007669"/>
    <property type="project" value="TreeGrafter"/>
</dbReference>
<gene>
    <name evidence="3" type="ORF">EDB95_1065</name>
</gene>
<dbReference type="OrthoDB" id="1092294at2"/>
<dbReference type="InterPro" id="IPR036477">
    <property type="entry name" value="Formyl_transf_N_sf"/>
</dbReference>
<name>A0A4R8DQ66_9BACT</name>
<dbReference type="PANTHER" id="PTHR11138">
    <property type="entry name" value="METHIONYL-TRNA FORMYLTRANSFERASE"/>
    <property type="match status" value="1"/>
</dbReference>
<dbReference type="Pfam" id="PF18216">
    <property type="entry name" value="N_formyltrans_C"/>
    <property type="match status" value="1"/>
</dbReference>
<dbReference type="RefSeq" id="WP_133991277.1">
    <property type="nucleotide sequence ID" value="NZ_SODV01000001.1"/>
</dbReference>
<protein>
    <submittedName>
        <fullName evidence="3">Methionyl-tRNA formyltransferase</fullName>
    </submittedName>
</protein>
<feature type="domain" description="Formyl transferase N-terminal" evidence="1">
    <location>
        <begin position="7"/>
        <end position="174"/>
    </location>
</feature>
<dbReference type="AlphaFoldDB" id="A0A4R8DQ66"/>
<dbReference type="Pfam" id="PF00551">
    <property type="entry name" value="Formyl_trans_N"/>
    <property type="match status" value="1"/>
</dbReference>
<evidence type="ECO:0000313" key="3">
    <source>
        <dbReference type="EMBL" id="TDX00049.1"/>
    </source>
</evidence>
<dbReference type="InterPro" id="IPR040660">
    <property type="entry name" value="N_formyltrans_C"/>
</dbReference>
<dbReference type="Gene3D" id="3.40.50.12230">
    <property type="match status" value="1"/>
</dbReference>
<dbReference type="PANTHER" id="PTHR11138:SF5">
    <property type="entry name" value="METHIONYL-TRNA FORMYLTRANSFERASE, MITOCHONDRIAL"/>
    <property type="match status" value="1"/>
</dbReference>
<dbReference type="GO" id="GO:0005829">
    <property type="term" value="C:cytosol"/>
    <property type="evidence" value="ECO:0007669"/>
    <property type="project" value="TreeGrafter"/>
</dbReference>
<organism evidence="3 4">
    <name type="scientific">Dinghuibacter silviterrae</name>
    <dbReference type="NCBI Taxonomy" id="1539049"/>
    <lineage>
        <taxon>Bacteria</taxon>
        <taxon>Pseudomonadati</taxon>
        <taxon>Bacteroidota</taxon>
        <taxon>Chitinophagia</taxon>
        <taxon>Chitinophagales</taxon>
        <taxon>Chitinophagaceae</taxon>
        <taxon>Dinghuibacter</taxon>
    </lineage>
</organism>
<dbReference type="InterPro" id="IPR002376">
    <property type="entry name" value="Formyl_transf_N"/>
</dbReference>
<dbReference type="EMBL" id="SODV01000001">
    <property type="protein sequence ID" value="TDX00049.1"/>
    <property type="molecule type" value="Genomic_DNA"/>
</dbReference>
<proteinExistence type="predicted"/>